<evidence type="ECO:0000259" key="15">
    <source>
        <dbReference type="PROSITE" id="PS50106"/>
    </source>
</evidence>
<evidence type="ECO:0000256" key="1">
    <source>
        <dbReference type="ARBA" id="ARBA00004245"/>
    </source>
</evidence>
<organism evidence="16">
    <name type="scientific">Timema douglasi</name>
    <name type="common">Walking stick</name>
    <dbReference type="NCBI Taxonomy" id="61478"/>
    <lineage>
        <taxon>Eukaryota</taxon>
        <taxon>Metazoa</taxon>
        <taxon>Ecdysozoa</taxon>
        <taxon>Arthropoda</taxon>
        <taxon>Hexapoda</taxon>
        <taxon>Insecta</taxon>
        <taxon>Pterygota</taxon>
        <taxon>Neoptera</taxon>
        <taxon>Polyneoptera</taxon>
        <taxon>Phasmatodea</taxon>
        <taxon>Timematodea</taxon>
        <taxon>Timematoidea</taxon>
        <taxon>Timematidae</taxon>
        <taxon>Timema</taxon>
    </lineage>
</organism>
<evidence type="ECO:0000256" key="12">
    <source>
        <dbReference type="SAM" id="Coils"/>
    </source>
</evidence>
<keyword evidence="2" id="KW-0217">Developmental protein</keyword>
<feature type="compositionally biased region" description="Basic and acidic residues" evidence="13">
    <location>
        <begin position="262"/>
        <end position="275"/>
    </location>
</feature>
<feature type="region of interest" description="Disordered" evidence="13">
    <location>
        <begin position="1990"/>
        <end position="2010"/>
    </location>
</feature>
<feature type="compositionally biased region" description="Low complexity" evidence="13">
    <location>
        <begin position="108"/>
        <end position="117"/>
    </location>
</feature>
<name>A0A7R8VI54_TIMDO</name>
<dbReference type="Pfam" id="PF17817">
    <property type="entry name" value="PDZ_5"/>
    <property type="match status" value="1"/>
</dbReference>
<feature type="compositionally biased region" description="Polar residues" evidence="13">
    <location>
        <begin position="1444"/>
        <end position="1463"/>
    </location>
</feature>
<feature type="compositionally biased region" description="Acidic residues" evidence="13">
    <location>
        <begin position="679"/>
        <end position="692"/>
    </location>
</feature>
<reference evidence="16" key="1">
    <citation type="submission" date="2020-11" db="EMBL/GenBank/DDBJ databases">
        <authorList>
            <person name="Tran Van P."/>
        </authorList>
    </citation>
    <scope>NUCLEOTIDE SEQUENCE</scope>
</reference>
<proteinExistence type="predicted"/>
<evidence type="ECO:0000256" key="13">
    <source>
        <dbReference type="SAM" id="MobiDB-lite"/>
    </source>
</evidence>
<dbReference type="SMART" id="SM00228">
    <property type="entry name" value="PDZ"/>
    <property type="match status" value="1"/>
</dbReference>
<feature type="compositionally biased region" description="Low complexity" evidence="13">
    <location>
        <begin position="1419"/>
        <end position="1439"/>
    </location>
</feature>
<feature type="region of interest" description="Disordered" evidence="13">
    <location>
        <begin position="2190"/>
        <end position="2218"/>
    </location>
</feature>
<dbReference type="SUPFAM" id="SSF50156">
    <property type="entry name" value="PDZ domain-like"/>
    <property type="match status" value="1"/>
</dbReference>
<dbReference type="EMBL" id="OA566531">
    <property type="protein sequence ID" value="CAD7199045.1"/>
    <property type="molecule type" value="Genomic_DNA"/>
</dbReference>
<sequence length="2218" mass="243649">MRVTVVRTESHVARFNNARALFEKLGSEDNRAASKPPPPVVAPTSKQVPLRSRSSSDNSSAGTSPVRMASRSPSPRPLGGSVSSQPVNGHQANGLSSATDDDSGGGPTPTKTSPTTSVEWLKQTRPSRQQTANVAKPNGVVRGVVDVPPVVRQLPVGLRPKPEKPEKPERKFNSRELIEKQRNWTSHFSKSRSAPRYNSDPNRSEVRVGVVGGKPKQTADTAATRSASFNATRPLRSPAVSPPPPPVRAPSRSPSRSPSSVSEDKLEKEPMEKTCKGVASSPSRSSDSSRGGEGLSQLNPSHEASLVQDVVGCVCARFVAAALVSCQEDHTLLPIVNFDEDDYNGHCDAPLALSVFSGRSPGNRDSLPGDAEKRLREEDLGEVRTDVAHVSKRKKMVSSVQLTLQDPHQQSGGVITNSVLRELEDRTSDPAPAHRLAMVGQLGDVLTKPPLKLLAGYGLGCTTLVPCLFCSVMSLLVCFCPVPSSPTHIFVVYTEITNNECRENIAEQKVVHNLNRYPFKLEDKQLDLNFRISGDLPVPLHWLDQATNMPQDSVCETQETPQQKHPMREPEAVVELLITKKEVNHVDRELPHTIPVLDSAPEWETTKSGADIIGGSGYVPVTPDKGPKPLVSEQEANKEESVVDSSVSPQEGLVLFNEGSVKASSSVASILDLQDVEYADADAEDSEEDADSREDKGYTQQTEQKHQSHVLEELSVSSTLVGSFVPTPIARLEEQSPPPSLTPSLTKSLDGPDTMTPDEAENLLSSRKFSLRPVVYVPLKLVLVLAPISLVLKFHIILWPGSTQCRHYNIIVTTTEVRQESLLSDEEAQEVVRLLSPTEDKEPEDPEWLADVLSVTSDSLIQESTLDYRSRSELSVTMEDSMTSSHIGSQTGSESGLLGSVSSLNDQEGDGHRFDTDFAPPQPGKVVIIENGVHYFEDGHFWMEVPGLPESDDEEELDYPMPVKKNTKVTFSTGPIKVFSTFSVNDYDRRNEDVDPVAASAEYELEKRVEKMEVFPVELTKGPEGLGLSIIGKSSLKNQSIPSVTLPTARFSAPSVTLPIARFSETSVTLHTARFSEPSVTLSIARFSEPSVTLSIARFSEPSVTLPTVWTIRDPCFLSQHFFVGFTYPSPTLLTSHRDFVSPGLFLLLTPHRDLVSPGLFLLLTSHRDFVSPGLFLLLTSHRDFVSPGLFLLLTPHRDLVSPGLFLLLTSHRDLVSPGLCPSPPPTCSSFQTVTSHGMGYTRRAGKAQRLKTTNPLHAKPHPTHTIMMVDLGVECLFRRAFLLQASQDIENSMGVGADAGLEKLGIFVKTITDQGAAAKDSRIQVNDQIIEVDGKSLVGVTQAYAASVLRNTCGLVKFLIGRERDPENSEVAQLIKQSLQADRERAEQRHQMELQNQVLLPRSKLQHSVEPGSLSPDSSMTLPLTGTSPTTSSSSEGPASPPDNNSSVGMSEQEPMSPSASDADSIRTLLQELSEIEQNGADKEEMVEKLRQASMKLREAERNMHATKKDVSSYQDMLEQSQMSLSVVVESVDIKYVAVECVDTECVVVECVDMEYVAVECVGMEFVAVEYVDMEYVAVECVGMEFVAVECVGMEYGQYIALEKKYGKAKKLLREFQQREQDLLHREEFHLQLLQEKDTEYNALVKTLKDRFTLYTAANGQREIVFEGGDSDRIVIQLEQELLETQRKAGLPAVLPYDSTSLRQLTPQLSRRHQALPAKPLLQQLETELSDTEISDISPEDGDKTATVERKMPVKEELDRAVPPHELLDVSASKAKAELATRGGLAGRHLPSGKKTAGSGGLSSSGSEVALRVSHSSLMSSDRMKPRSGDWADYTLDESCDNSGDEDQDRRHLYIEYVGREELATSTEVRTQNLANAQSQPQVANRPTSLSPSNSTYSNVISSSSPTSHVHTLVSQFTSAQQPAPVPQYSAVVKQHTHFQSPQPLYSHVSSGPQPLHVHPHPHHVDPWAPRPPASLAEQLKQVLAERERRISGGEQASSQGDLTEMDKGVSQRLVEEIRQAVSEANMRVKKVNPQTLLPPTTQTPWQPQSSPLRDMGPPSPSVSSSGSVSPGVPTADPSPSRPIPADTGDIWLPPHPQDLNSSYSSEKKSSHFWQSAPVVDWSVEQVCQWLLALGLEQHTPKFRDQQVAGVILLQLESRDFKQLGVNGDDKNRLKRKLKELRVQVEKERRQLEKERKEKERLQKKAEKLAEKASKRK</sequence>
<evidence type="ECO:0000256" key="2">
    <source>
        <dbReference type="ARBA" id="ARBA00022473"/>
    </source>
</evidence>
<dbReference type="InterPro" id="IPR043446">
    <property type="entry name" value="Neurabin-like"/>
</dbReference>
<dbReference type="PANTHER" id="PTHR16154">
    <property type="entry name" value="NEURABIN"/>
    <property type="match status" value="1"/>
</dbReference>
<feature type="compositionally biased region" description="Low complexity" evidence="13">
    <location>
        <begin position="42"/>
        <end position="84"/>
    </location>
</feature>
<feature type="compositionally biased region" description="Low complexity" evidence="13">
    <location>
        <begin position="2035"/>
        <end position="2054"/>
    </location>
</feature>
<dbReference type="GO" id="GO:0014069">
    <property type="term" value="C:postsynaptic density"/>
    <property type="evidence" value="ECO:0007669"/>
    <property type="project" value="TreeGrafter"/>
</dbReference>
<dbReference type="Pfam" id="PF00595">
    <property type="entry name" value="PDZ"/>
    <property type="match status" value="1"/>
</dbReference>
<dbReference type="GO" id="GO:0019722">
    <property type="term" value="P:calcium-mediated signaling"/>
    <property type="evidence" value="ECO:0007669"/>
    <property type="project" value="TreeGrafter"/>
</dbReference>
<dbReference type="GO" id="GO:0051015">
    <property type="term" value="F:actin filament binding"/>
    <property type="evidence" value="ECO:0007669"/>
    <property type="project" value="TreeGrafter"/>
</dbReference>
<feature type="region of interest" description="Disordered" evidence="13">
    <location>
        <begin position="614"/>
        <end position="645"/>
    </location>
</feature>
<feature type="compositionally biased region" description="Basic and acidic residues" evidence="13">
    <location>
        <begin position="160"/>
        <end position="182"/>
    </location>
</feature>
<gene>
    <name evidence="16" type="ORF">TDIB3V08_LOCUS5318</name>
</gene>
<dbReference type="GO" id="GO:0031175">
    <property type="term" value="P:neuron projection development"/>
    <property type="evidence" value="ECO:0007669"/>
    <property type="project" value="TreeGrafter"/>
</dbReference>
<evidence type="ECO:0000256" key="7">
    <source>
        <dbReference type="ARBA" id="ARBA00023018"/>
    </source>
</evidence>
<dbReference type="Pfam" id="PF07647">
    <property type="entry name" value="SAM_2"/>
    <property type="match status" value="1"/>
</dbReference>
<comment type="subcellular location">
    <subcellularLocation>
        <location evidence="1">Cytoplasm</location>
        <location evidence="1">Cytoskeleton</location>
    </subcellularLocation>
    <subcellularLocation>
        <location evidence="11">Synapse</location>
    </subcellularLocation>
</comment>
<feature type="compositionally biased region" description="Low complexity" evidence="13">
    <location>
        <begin position="249"/>
        <end position="261"/>
    </location>
</feature>
<dbReference type="InterPro" id="IPR036034">
    <property type="entry name" value="PDZ_sf"/>
</dbReference>
<feature type="compositionally biased region" description="Polar residues" evidence="13">
    <location>
        <begin position="882"/>
        <end position="891"/>
    </location>
</feature>
<feature type="compositionally biased region" description="Polar residues" evidence="13">
    <location>
        <begin position="1943"/>
        <end position="1953"/>
    </location>
</feature>
<dbReference type="InterPro" id="IPR013761">
    <property type="entry name" value="SAM/pointed_sf"/>
</dbReference>
<dbReference type="GO" id="GO:0015629">
    <property type="term" value="C:actin cytoskeleton"/>
    <property type="evidence" value="ECO:0007669"/>
    <property type="project" value="TreeGrafter"/>
</dbReference>
<dbReference type="GO" id="GO:0007015">
    <property type="term" value="P:actin filament organization"/>
    <property type="evidence" value="ECO:0007669"/>
    <property type="project" value="TreeGrafter"/>
</dbReference>
<keyword evidence="4" id="KW-0597">Phosphoprotein</keyword>
<dbReference type="GO" id="GO:0030425">
    <property type="term" value="C:dendrite"/>
    <property type="evidence" value="ECO:0007669"/>
    <property type="project" value="TreeGrafter"/>
</dbReference>
<dbReference type="PANTHER" id="PTHR16154:SF6">
    <property type="entry name" value="SPINOPHILIN, ISOFORM J"/>
    <property type="match status" value="1"/>
</dbReference>
<feature type="compositionally biased region" description="Basic and acidic residues" evidence="13">
    <location>
        <begin position="1383"/>
        <end position="1393"/>
    </location>
</feature>
<dbReference type="GO" id="GO:0005737">
    <property type="term" value="C:cytoplasm"/>
    <property type="evidence" value="ECO:0007669"/>
    <property type="project" value="TreeGrafter"/>
</dbReference>
<feature type="region of interest" description="Disordered" evidence="13">
    <location>
        <begin position="731"/>
        <end position="756"/>
    </location>
</feature>
<evidence type="ECO:0000313" key="16">
    <source>
        <dbReference type="EMBL" id="CAD7199045.1"/>
    </source>
</evidence>
<keyword evidence="9" id="KW-0009">Actin-binding</keyword>
<feature type="compositionally biased region" description="Low complexity" evidence="13">
    <location>
        <begin position="2063"/>
        <end position="2075"/>
    </location>
</feature>
<dbReference type="Gene3D" id="2.30.42.10">
    <property type="match status" value="2"/>
</dbReference>
<dbReference type="InterPro" id="IPR040645">
    <property type="entry name" value="Neurabin-1/2_PDZ"/>
</dbReference>
<evidence type="ECO:0000256" key="5">
    <source>
        <dbReference type="ARBA" id="ARBA00022782"/>
    </source>
</evidence>
<feature type="region of interest" description="Disordered" evidence="13">
    <location>
        <begin position="2027"/>
        <end position="2106"/>
    </location>
</feature>
<evidence type="ECO:0000256" key="11">
    <source>
        <dbReference type="ARBA" id="ARBA00034103"/>
    </source>
</evidence>
<feature type="region of interest" description="Disordered" evidence="13">
    <location>
        <begin position="1943"/>
        <end position="1973"/>
    </location>
</feature>
<feature type="compositionally biased region" description="Basic and acidic residues" evidence="13">
    <location>
        <begin position="693"/>
        <end position="710"/>
    </location>
</feature>
<feature type="compositionally biased region" description="Low complexity" evidence="13">
    <location>
        <begin position="139"/>
        <end position="152"/>
    </location>
</feature>
<feature type="domain" description="SAM" evidence="14">
    <location>
        <begin position="2123"/>
        <end position="2168"/>
    </location>
</feature>
<evidence type="ECO:0000256" key="3">
    <source>
        <dbReference type="ARBA" id="ARBA00022490"/>
    </source>
</evidence>
<keyword evidence="3" id="KW-0963">Cytoplasm</keyword>
<dbReference type="SMART" id="SM00454">
    <property type="entry name" value="SAM"/>
    <property type="match status" value="1"/>
</dbReference>
<evidence type="ECO:0000256" key="4">
    <source>
        <dbReference type="ARBA" id="ARBA00022553"/>
    </source>
</evidence>
<dbReference type="SUPFAM" id="SSF47769">
    <property type="entry name" value="SAM/Pointed domain"/>
    <property type="match status" value="1"/>
</dbReference>
<feature type="coiled-coil region" evidence="12">
    <location>
        <begin position="1467"/>
        <end position="1518"/>
    </location>
</feature>
<evidence type="ECO:0000256" key="8">
    <source>
        <dbReference type="ARBA" id="ARBA00023054"/>
    </source>
</evidence>
<dbReference type="PROSITE" id="PS50106">
    <property type="entry name" value="PDZ"/>
    <property type="match status" value="1"/>
</dbReference>
<keyword evidence="5" id="KW-0221">Differentiation</keyword>
<keyword evidence="7" id="KW-0770">Synapse</keyword>
<dbReference type="PROSITE" id="PS50105">
    <property type="entry name" value="SAM_DOMAIN"/>
    <property type="match status" value="1"/>
</dbReference>
<evidence type="ECO:0000256" key="6">
    <source>
        <dbReference type="ARBA" id="ARBA00022902"/>
    </source>
</evidence>
<feature type="region of interest" description="Disordered" evidence="13">
    <location>
        <begin position="1730"/>
        <end position="1809"/>
    </location>
</feature>
<dbReference type="Gene3D" id="1.10.150.50">
    <property type="entry name" value="Transcription Factor, Ets-1"/>
    <property type="match status" value="1"/>
</dbReference>
<feature type="domain" description="PDZ" evidence="15">
    <location>
        <begin position="1283"/>
        <end position="1365"/>
    </location>
</feature>
<feature type="compositionally biased region" description="Polar residues" evidence="13">
    <location>
        <begin position="218"/>
        <end position="231"/>
    </location>
</feature>
<keyword evidence="8 12" id="KW-0175">Coiled coil</keyword>
<keyword evidence="10" id="KW-0206">Cytoskeleton</keyword>
<accession>A0A7R8VI54</accession>
<evidence type="ECO:0000256" key="9">
    <source>
        <dbReference type="ARBA" id="ARBA00023203"/>
    </source>
</evidence>
<feature type="compositionally biased region" description="Polar residues" evidence="13">
    <location>
        <begin position="124"/>
        <end position="133"/>
    </location>
</feature>
<feature type="compositionally biased region" description="Polar residues" evidence="13">
    <location>
        <begin position="85"/>
        <end position="98"/>
    </location>
</feature>
<feature type="compositionally biased region" description="Low complexity" evidence="13">
    <location>
        <begin position="1892"/>
        <end position="1907"/>
    </location>
</feature>
<feature type="region of interest" description="Disordered" evidence="13">
    <location>
        <begin position="882"/>
        <end position="909"/>
    </location>
</feature>
<feature type="compositionally biased region" description="Basic and acidic residues" evidence="13">
    <location>
        <begin position="1742"/>
        <end position="1769"/>
    </location>
</feature>
<dbReference type="FunFam" id="1.10.150.50:FF:000008">
    <property type="entry name" value="Neurabin-1 isoform 1-like protein"/>
    <property type="match status" value="1"/>
</dbReference>
<evidence type="ECO:0000259" key="14">
    <source>
        <dbReference type="PROSITE" id="PS50105"/>
    </source>
</evidence>
<feature type="compositionally biased region" description="Low complexity" evidence="13">
    <location>
        <begin position="280"/>
        <end position="289"/>
    </location>
</feature>
<feature type="compositionally biased region" description="Low complexity" evidence="13">
    <location>
        <begin position="892"/>
        <end position="904"/>
    </location>
</feature>
<feature type="region of interest" description="Disordered" evidence="13">
    <location>
        <begin position="1383"/>
        <end position="1465"/>
    </location>
</feature>
<feature type="compositionally biased region" description="Acidic residues" evidence="13">
    <location>
        <begin position="1730"/>
        <end position="1741"/>
    </location>
</feature>
<keyword evidence="6" id="KW-0524">Neurogenesis</keyword>
<dbReference type="InterPro" id="IPR001478">
    <property type="entry name" value="PDZ"/>
</dbReference>
<protein>
    <recommendedName>
        <fullName evidence="17">PDZ domain-containing protein</fullName>
    </recommendedName>
</protein>
<evidence type="ECO:0000256" key="10">
    <source>
        <dbReference type="ARBA" id="ARBA00023212"/>
    </source>
</evidence>
<dbReference type="CDD" id="cd09512">
    <property type="entry name" value="SAM_Neurabin-like"/>
    <property type="match status" value="1"/>
</dbReference>
<feature type="compositionally biased region" description="Polar residues" evidence="13">
    <location>
        <begin position="1876"/>
        <end position="1891"/>
    </location>
</feature>
<dbReference type="InterPro" id="IPR001660">
    <property type="entry name" value="SAM"/>
</dbReference>
<feature type="region of interest" description="Disordered" evidence="13">
    <location>
        <begin position="679"/>
        <end position="710"/>
    </location>
</feature>
<feature type="compositionally biased region" description="Polar residues" evidence="13">
    <location>
        <begin position="183"/>
        <end position="192"/>
    </location>
</feature>
<feature type="region of interest" description="Disordered" evidence="13">
    <location>
        <begin position="1876"/>
        <end position="1907"/>
    </location>
</feature>
<evidence type="ECO:0008006" key="17">
    <source>
        <dbReference type="Google" id="ProtNLM"/>
    </source>
</evidence>
<feature type="region of interest" description="Disordered" evidence="13">
    <location>
        <begin position="26"/>
        <end position="297"/>
    </location>
</feature>